<evidence type="ECO:0000256" key="5">
    <source>
        <dbReference type="ARBA" id="ARBA00023136"/>
    </source>
</evidence>
<feature type="transmembrane region" description="Helical" evidence="6">
    <location>
        <begin position="304"/>
        <end position="329"/>
    </location>
</feature>
<protein>
    <submittedName>
        <fullName evidence="7">TerC/Alx family metal homeostasis membrane protein</fullName>
    </submittedName>
</protein>
<sequence>MLSYATGVLPLTSTPEQMSVHVAEWILLFVVVIGIFAFDLLSHVRKPHEPSMKESAGFLLFYIFLAVCLGGYLWWRHGDTFGLQFFSVWGVEYSLSVDNIFVFIIIMGSFAVPRALQQKVLFWGIVIALCLRFIFIVLGKVIVESLAWSFFLFGAFLLWTAFSQVKEGLSESEPTGEEADNFFVRLARRTLPVAEDYHGDHYIVKRGGKRYITPLLLCIIAIGGIDLMFALDSIPASFGFTTEPFIIFAANAFALMGLRQMFFLVDGLLERLVYLHFGLAAILAFIGFKLIFEALHHYDIATGFFSFTPLSSLLVIVVIIVVTVVASLLRSRSLARKEKNDDDGAAGGAH</sequence>
<comment type="caution">
    <text evidence="7">The sequence shown here is derived from an EMBL/GenBank/DDBJ whole genome shotgun (WGS) entry which is preliminary data.</text>
</comment>
<evidence type="ECO:0000256" key="6">
    <source>
        <dbReference type="SAM" id="Phobius"/>
    </source>
</evidence>
<feature type="transmembrane region" description="Helical" evidence="6">
    <location>
        <begin position="145"/>
        <end position="162"/>
    </location>
</feature>
<dbReference type="NCBIfam" id="TIGR03718">
    <property type="entry name" value="R_switched_Alx"/>
    <property type="match status" value="1"/>
</dbReference>
<feature type="transmembrane region" description="Helical" evidence="6">
    <location>
        <begin position="272"/>
        <end position="292"/>
    </location>
</feature>
<evidence type="ECO:0000313" key="9">
    <source>
        <dbReference type="Proteomes" id="UP001284901"/>
    </source>
</evidence>
<evidence type="ECO:0000313" key="7">
    <source>
        <dbReference type="EMBL" id="MDY5139967.1"/>
    </source>
</evidence>
<comment type="similarity">
    <text evidence="2">Belongs to the TerC family.</text>
</comment>
<accession>A0AAW9HA25</accession>
<gene>
    <name evidence="7" type="ORF">R6G74_01370</name>
    <name evidence="8" type="ORF">R6P33_04705</name>
</gene>
<evidence type="ECO:0000256" key="2">
    <source>
        <dbReference type="ARBA" id="ARBA00007511"/>
    </source>
</evidence>
<dbReference type="PANTHER" id="PTHR30238:SF0">
    <property type="entry name" value="THYLAKOID MEMBRANE PROTEIN TERC, CHLOROPLASTIC"/>
    <property type="match status" value="1"/>
</dbReference>
<keyword evidence="5 6" id="KW-0472">Membrane</keyword>
<dbReference type="GeneID" id="92814216"/>
<evidence type="ECO:0000256" key="3">
    <source>
        <dbReference type="ARBA" id="ARBA00022692"/>
    </source>
</evidence>
<feature type="transmembrane region" description="Helical" evidence="6">
    <location>
        <begin position="245"/>
        <end position="265"/>
    </location>
</feature>
<feature type="transmembrane region" description="Helical" evidence="6">
    <location>
        <begin position="56"/>
        <end position="75"/>
    </location>
</feature>
<dbReference type="PANTHER" id="PTHR30238">
    <property type="entry name" value="MEMBRANE BOUND PREDICTED REDOX MODULATOR"/>
    <property type="match status" value="1"/>
</dbReference>
<dbReference type="AlphaFoldDB" id="A0AAW9HA25"/>
<evidence type="ECO:0000313" key="10">
    <source>
        <dbReference type="Proteomes" id="UP001288320"/>
    </source>
</evidence>
<dbReference type="GO" id="GO:0016020">
    <property type="term" value="C:membrane"/>
    <property type="evidence" value="ECO:0007669"/>
    <property type="project" value="UniProtKB-SubCell"/>
</dbReference>
<dbReference type="EMBL" id="JAWNFY010000010">
    <property type="protein sequence ID" value="MDY5146322.1"/>
    <property type="molecule type" value="Genomic_DNA"/>
</dbReference>
<feature type="transmembrane region" description="Helical" evidence="6">
    <location>
        <begin position="120"/>
        <end position="139"/>
    </location>
</feature>
<comment type="subcellular location">
    <subcellularLocation>
        <location evidence="1">Membrane</location>
        <topology evidence="1">Multi-pass membrane protein</topology>
    </subcellularLocation>
</comment>
<keyword evidence="3 6" id="KW-0812">Transmembrane</keyword>
<dbReference type="EMBL" id="JAWNFV010000002">
    <property type="protein sequence ID" value="MDY5139967.1"/>
    <property type="molecule type" value="Genomic_DNA"/>
</dbReference>
<reference evidence="7 9" key="1">
    <citation type="submission" date="2023-10" db="EMBL/GenBank/DDBJ databases">
        <title>Whole Genome based description of the genera Actinobaculum and Actinotignum reveals a complex phylogenetic relationship within the species included in the genus Actinotignum.</title>
        <authorList>
            <person name="Jensen C.S."/>
            <person name="Dargis R."/>
            <person name="Kemp M."/>
            <person name="Christensen J.J."/>
        </authorList>
    </citation>
    <scope>NUCLEOTIDE SEQUENCE</scope>
    <source>
        <strain evidence="8 9">SLA_B089</strain>
        <strain evidence="7">SLA_B245</strain>
    </source>
</reference>
<feature type="transmembrane region" description="Helical" evidence="6">
    <location>
        <begin position="25"/>
        <end position="44"/>
    </location>
</feature>
<dbReference type="InterPro" id="IPR005496">
    <property type="entry name" value="Integral_membrane_TerC"/>
</dbReference>
<keyword evidence="9" id="KW-1185">Reference proteome</keyword>
<proteinExistence type="inferred from homology"/>
<dbReference type="RefSeq" id="WP_087070765.1">
    <property type="nucleotide sequence ID" value="NZ_CAUPFC010000008.1"/>
</dbReference>
<dbReference type="Proteomes" id="UP001288320">
    <property type="component" value="Unassembled WGS sequence"/>
</dbReference>
<name>A0AAW9HA25_9ACTO</name>
<keyword evidence="4 6" id="KW-1133">Transmembrane helix</keyword>
<dbReference type="Pfam" id="PF03741">
    <property type="entry name" value="TerC"/>
    <property type="match status" value="1"/>
</dbReference>
<evidence type="ECO:0000256" key="4">
    <source>
        <dbReference type="ARBA" id="ARBA00022989"/>
    </source>
</evidence>
<feature type="transmembrane region" description="Helical" evidence="6">
    <location>
        <begin position="211"/>
        <end position="230"/>
    </location>
</feature>
<dbReference type="InterPro" id="IPR022369">
    <property type="entry name" value="Integral_membrane_TerC_rswitch"/>
</dbReference>
<feature type="transmembrane region" description="Helical" evidence="6">
    <location>
        <begin position="95"/>
        <end position="113"/>
    </location>
</feature>
<organism evidence="7 10">
    <name type="scientific">Actinotignum timonense</name>
    <dbReference type="NCBI Taxonomy" id="1870995"/>
    <lineage>
        <taxon>Bacteria</taxon>
        <taxon>Bacillati</taxon>
        <taxon>Actinomycetota</taxon>
        <taxon>Actinomycetes</taxon>
        <taxon>Actinomycetales</taxon>
        <taxon>Actinomycetaceae</taxon>
        <taxon>Actinotignum</taxon>
    </lineage>
</organism>
<dbReference type="Proteomes" id="UP001284901">
    <property type="component" value="Unassembled WGS sequence"/>
</dbReference>
<evidence type="ECO:0000256" key="1">
    <source>
        <dbReference type="ARBA" id="ARBA00004141"/>
    </source>
</evidence>
<evidence type="ECO:0000313" key="8">
    <source>
        <dbReference type="EMBL" id="MDY5146322.1"/>
    </source>
</evidence>